<dbReference type="GO" id="GO:0005737">
    <property type="term" value="C:cytoplasm"/>
    <property type="evidence" value="ECO:0007669"/>
    <property type="project" value="TreeGrafter"/>
</dbReference>
<dbReference type="EMBL" id="FNWU01000004">
    <property type="protein sequence ID" value="SEH52395.1"/>
    <property type="molecule type" value="Genomic_DNA"/>
</dbReference>
<sequence>MLTYVTTNPGKVREAESYLSAGSINRLEYDYSEIQSDDLGPIAAHGAREAYRYAGEPVLVDDAGLFIDGLDGFPGPYSSYVEDTLGVDGVWDAAADLPDRSAAFRCVLAYCDGEEFAATPDPIDRDDRMAAAATTGPDSAAEPDATDAEHGATDARTDTTDDRSVLPVKLFEGYVPGTIVAPRGDGGFGYDPIFEHNGTTFAEMDTERKNAVSHRGRALAKFAEWFAQR</sequence>
<evidence type="ECO:0000256" key="3">
    <source>
        <dbReference type="SAM" id="MobiDB-lite"/>
    </source>
</evidence>
<accession>A0A1H6IZ42</accession>
<dbReference type="AlphaFoldDB" id="A0A1H6IZ42"/>
<dbReference type="SUPFAM" id="SSF52972">
    <property type="entry name" value="ITPase-like"/>
    <property type="match status" value="2"/>
</dbReference>
<keyword evidence="2" id="KW-0378">Hydrolase</keyword>
<evidence type="ECO:0000256" key="2">
    <source>
        <dbReference type="ARBA" id="ARBA00022801"/>
    </source>
</evidence>
<dbReference type="GO" id="GO:0047429">
    <property type="term" value="F:nucleoside triphosphate diphosphatase activity"/>
    <property type="evidence" value="ECO:0007669"/>
    <property type="project" value="InterPro"/>
</dbReference>
<dbReference type="PANTHER" id="PTHR11067:SF9">
    <property type="entry name" value="INOSINE TRIPHOSPHATE PYROPHOSPHATASE"/>
    <property type="match status" value="1"/>
</dbReference>
<dbReference type="STRING" id="1267564.SAMN05192561_104131"/>
<dbReference type="Proteomes" id="UP000199215">
    <property type="component" value="Unassembled WGS sequence"/>
</dbReference>
<proteinExistence type="inferred from homology"/>
<dbReference type="InterPro" id="IPR029001">
    <property type="entry name" value="ITPase-like_fam"/>
</dbReference>
<organism evidence="4 5">
    <name type="scientific">Halopenitus malekzadehii</name>
    <dbReference type="NCBI Taxonomy" id="1267564"/>
    <lineage>
        <taxon>Archaea</taxon>
        <taxon>Methanobacteriati</taxon>
        <taxon>Methanobacteriota</taxon>
        <taxon>Stenosarchaea group</taxon>
        <taxon>Halobacteria</taxon>
        <taxon>Halobacteriales</taxon>
        <taxon>Haloferacaceae</taxon>
        <taxon>Halopenitus</taxon>
    </lineage>
</organism>
<dbReference type="GO" id="GO:0009143">
    <property type="term" value="P:nucleoside triphosphate catabolic process"/>
    <property type="evidence" value="ECO:0007669"/>
    <property type="project" value="InterPro"/>
</dbReference>
<dbReference type="RefSeq" id="WP_092816978.1">
    <property type="nucleotide sequence ID" value="NZ_FNWU01000004.1"/>
</dbReference>
<evidence type="ECO:0000313" key="4">
    <source>
        <dbReference type="EMBL" id="SEH52395.1"/>
    </source>
</evidence>
<dbReference type="Gene3D" id="3.90.950.10">
    <property type="match status" value="1"/>
</dbReference>
<dbReference type="PANTHER" id="PTHR11067">
    <property type="entry name" value="INOSINE TRIPHOSPHATE PYROPHOSPHATASE/HAM1 PROTEIN"/>
    <property type="match status" value="1"/>
</dbReference>
<evidence type="ECO:0000313" key="5">
    <source>
        <dbReference type="Proteomes" id="UP000199215"/>
    </source>
</evidence>
<evidence type="ECO:0000256" key="1">
    <source>
        <dbReference type="ARBA" id="ARBA00008023"/>
    </source>
</evidence>
<gene>
    <name evidence="4" type="ORF">SAMN05192561_104131</name>
</gene>
<feature type="compositionally biased region" description="Basic and acidic residues" evidence="3">
    <location>
        <begin position="147"/>
        <end position="159"/>
    </location>
</feature>
<protein>
    <submittedName>
        <fullName evidence="4">DITPase</fullName>
    </submittedName>
</protein>
<comment type="similarity">
    <text evidence="1">Belongs to the HAM1 NTPase family.</text>
</comment>
<reference evidence="4 5" key="1">
    <citation type="submission" date="2016-10" db="EMBL/GenBank/DDBJ databases">
        <authorList>
            <person name="de Groot N.N."/>
        </authorList>
    </citation>
    <scope>NUCLEOTIDE SEQUENCE [LARGE SCALE GENOMIC DNA]</scope>
    <source>
        <strain evidence="4 5">IBRC-M10418</strain>
    </source>
</reference>
<dbReference type="OrthoDB" id="372108at2157"/>
<dbReference type="Pfam" id="PF01725">
    <property type="entry name" value="Ham1p_like"/>
    <property type="match status" value="2"/>
</dbReference>
<dbReference type="InterPro" id="IPR002637">
    <property type="entry name" value="RdgB/HAM1"/>
</dbReference>
<name>A0A1H6IZ42_9EURY</name>
<keyword evidence="5" id="KW-1185">Reference proteome</keyword>
<feature type="region of interest" description="Disordered" evidence="3">
    <location>
        <begin position="130"/>
        <end position="159"/>
    </location>
</feature>
<dbReference type="CDD" id="cd00515">
    <property type="entry name" value="HAM1"/>
    <property type="match status" value="1"/>
</dbReference>